<evidence type="ECO:0000313" key="3">
    <source>
        <dbReference type="Proteomes" id="UP000194236"/>
    </source>
</evidence>
<evidence type="ECO:0000313" key="2">
    <source>
        <dbReference type="EMBL" id="OTF84086.1"/>
    </source>
</evidence>
<dbReference type="EMBL" id="MUJZ01000806">
    <property type="protein sequence ID" value="OTF84086.1"/>
    <property type="molecule type" value="Genomic_DNA"/>
</dbReference>
<name>A0A1Y3BX31_EURMA</name>
<dbReference type="AlphaFoldDB" id="A0A1Y3BX31"/>
<evidence type="ECO:0000256" key="1">
    <source>
        <dbReference type="SAM" id="MobiDB-lite"/>
    </source>
</evidence>
<proteinExistence type="predicted"/>
<sequence>MVDSKNADSNSEICRKEIICDDESNVSKDDASKELFEPLSGSDMDDDFDDNFEQISTSSDVEVDNFDDNQNRDKICNAKAELEIISSDEEYDNDLNAALASEKVEYAKSYLDTTGGGGGAKYDDEIDNTLDLNKNLFDPFATNQLCTLKFPFNSNKTTTYIDLKLFRSITEFIHRKFSKIYSVHEEQNRRILIQDEWVINVEQLATDIMKLSCPIYYSFDDDSENVSGTSEQDFENMIPILISIAKDGLDFNLALTQNNTYKVRHIKAGIKLLIALFSSFDIRSSSPINDDDNAILFKRLLEENLPYDLLSLYEKPFMTLPLRLLILNGLIVICDHAEGVEYLCHRKFQWNNDLDEIIVNNENCDKKMAPSINLEEATCYQYILSLIIKPQNSRLPPVFEELLNKIHLYELFEMFAMFSDNMLDTNNLDSLHAMLSQMINYLEFLSNHIHRPLRFLPYVCQYEIKTAVNASVPLLLLSTSNSRAPD</sequence>
<keyword evidence="3" id="KW-1185">Reference proteome</keyword>
<feature type="region of interest" description="Disordered" evidence="1">
    <location>
        <begin position="25"/>
        <end position="50"/>
    </location>
</feature>
<dbReference type="OrthoDB" id="6427812at2759"/>
<comment type="caution">
    <text evidence="2">The sequence shown here is derived from an EMBL/GenBank/DDBJ whole genome shotgun (WGS) entry which is preliminary data.</text>
</comment>
<feature type="compositionally biased region" description="Basic and acidic residues" evidence="1">
    <location>
        <begin position="25"/>
        <end position="36"/>
    </location>
</feature>
<feature type="non-terminal residue" evidence="2">
    <location>
        <position position="486"/>
    </location>
</feature>
<dbReference type="Proteomes" id="UP000194236">
    <property type="component" value="Unassembled WGS sequence"/>
</dbReference>
<organism evidence="2 3">
    <name type="scientific">Euroglyphus maynei</name>
    <name type="common">Mayne's house dust mite</name>
    <dbReference type="NCBI Taxonomy" id="6958"/>
    <lineage>
        <taxon>Eukaryota</taxon>
        <taxon>Metazoa</taxon>
        <taxon>Ecdysozoa</taxon>
        <taxon>Arthropoda</taxon>
        <taxon>Chelicerata</taxon>
        <taxon>Arachnida</taxon>
        <taxon>Acari</taxon>
        <taxon>Acariformes</taxon>
        <taxon>Sarcoptiformes</taxon>
        <taxon>Astigmata</taxon>
        <taxon>Psoroptidia</taxon>
        <taxon>Analgoidea</taxon>
        <taxon>Pyroglyphidae</taxon>
        <taxon>Pyroglyphinae</taxon>
        <taxon>Euroglyphus</taxon>
    </lineage>
</organism>
<reference evidence="2 3" key="1">
    <citation type="submission" date="2017-03" db="EMBL/GenBank/DDBJ databases">
        <title>Genome Survey of Euroglyphus maynei.</title>
        <authorList>
            <person name="Arlian L.G."/>
            <person name="Morgan M.S."/>
            <person name="Rider S.D."/>
        </authorList>
    </citation>
    <scope>NUCLEOTIDE SEQUENCE [LARGE SCALE GENOMIC DNA]</scope>
    <source>
        <strain evidence="2">Arlian Lab</strain>
        <tissue evidence="2">Whole body</tissue>
    </source>
</reference>
<gene>
    <name evidence="2" type="ORF">BLA29_004240</name>
</gene>
<accession>A0A1Y3BX31</accession>
<protein>
    <submittedName>
        <fullName evidence="2">Uncharacterized protein</fullName>
    </submittedName>
</protein>